<dbReference type="SUPFAM" id="SSF110849">
    <property type="entry name" value="ParB/Sulfiredoxin"/>
    <property type="match status" value="1"/>
</dbReference>
<dbReference type="InterPro" id="IPR036086">
    <property type="entry name" value="ParB/Sulfiredoxin_sf"/>
</dbReference>
<proteinExistence type="predicted"/>
<name>A0A846KB32_CLOBO</name>
<accession>A0A846KB32</accession>
<reference evidence="1 2" key="1">
    <citation type="submission" date="2019-04" db="EMBL/GenBank/DDBJ databases">
        <title>Genome sequencing of Clostridium botulinum Groups I-IV and Clostridium butyricum.</title>
        <authorList>
            <person name="Brunt J."/>
            <person name="Van Vliet A.H.M."/>
            <person name="Stringer S.C."/>
            <person name="Carter A.T."/>
            <person name="Peck M.W."/>
        </authorList>
    </citation>
    <scope>NUCLEOTIDE SEQUENCE [LARGE SCALE GENOMIC DNA]</scope>
    <source>
        <strain evidence="1 2">BL81</strain>
    </source>
</reference>
<organism evidence="1 2">
    <name type="scientific">Clostridium botulinum</name>
    <dbReference type="NCBI Taxonomy" id="1491"/>
    <lineage>
        <taxon>Bacteria</taxon>
        <taxon>Bacillati</taxon>
        <taxon>Bacillota</taxon>
        <taxon>Clostridia</taxon>
        <taxon>Eubacteriales</taxon>
        <taxon>Clostridiaceae</taxon>
        <taxon>Clostridium</taxon>
    </lineage>
</organism>
<gene>
    <name evidence="1" type="ORF">FDG31_02655</name>
</gene>
<dbReference type="Proteomes" id="UP000486903">
    <property type="component" value="Unassembled WGS sequence"/>
</dbReference>
<evidence type="ECO:0000313" key="2">
    <source>
        <dbReference type="Proteomes" id="UP000486903"/>
    </source>
</evidence>
<evidence type="ECO:0000313" key="1">
    <source>
        <dbReference type="EMBL" id="NFV25075.1"/>
    </source>
</evidence>
<dbReference type="RefSeq" id="WP_035781150.1">
    <property type="nucleotide sequence ID" value="NZ_JAMXVV010000009.1"/>
</dbReference>
<dbReference type="AlphaFoldDB" id="A0A846KB32"/>
<protein>
    <submittedName>
        <fullName evidence="1">Uncharacterized protein</fullName>
    </submittedName>
</protein>
<dbReference type="EMBL" id="SXFB01000001">
    <property type="protein sequence ID" value="NFV25075.1"/>
    <property type="molecule type" value="Genomic_DNA"/>
</dbReference>
<comment type="caution">
    <text evidence="1">The sequence shown here is derived from an EMBL/GenBank/DDBJ whole genome shotgun (WGS) entry which is preliminary data.</text>
</comment>
<sequence length="126" mass="15063">MLLLVNWYMFLRYHENDIDNILKKEFTETKWLAENYDDFIEYINSKSNSILYCRNLADSIKKNGFNTAICIYHYKCNHYDFIDGQQRACISSKLSIPLPANVNDLTSEDYSCYYCEGKKRRKKVRI</sequence>